<gene>
    <name evidence="13" type="ORF">VCS650_LOCUS27456</name>
</gene>
<dbReference type="Pfam" id="PF00082">
    <property type="entry name" value="Peptidase_S8"/>
    <property type="match status" value="2"/>
</dbReference>
<dbReference type="PROSITE" id="PS00138">
    <property type="entry name" value="SUBTILASE_SER"/>
    <property type="match status" value="2"/>
</dbReference>
<proteinExistence type="inferred from homology"/>
<dbReference type="GO" id="GO:0016020">
    <property type="term" value="C:membrane"/>
    <property type="evidence" value="ECO:0007669"/>
    <property type="project" value="TreeGrafter"/>
</dbReference>
<dbReference type="InterPro" id="IPR015500">
    <property type="entry name" value="Peptidase_S8_subtilisin-rel"/>
</dbReference>
<sequence>MSRFPILIFIGLSSVYYVSFASIEYEKHYENNKFIPEHSNEWVVRIDEGDDVAELIANELGLQNKRKIFDNYYLFINPSVPRRAKRATNEFTDLLNRHEKVSWAEQQQSRNRIKRDYIDKRAQEDRVYRSLSFSDPEWNHEWYLKDTRPKSSSQLPKLDLHVLPAWAAGYTGKGIKVTILDDGLEWNNSDIMANYDPKASYDLNDNDEDPSPRYDLTNENKHGTRCAGEIAMIANNSICGVGIAYNAKIGGIRMLDGHVTDRIEAEAISFNHKYIDIYSASWGPNDDGRTVEGPGTLAAAAFIKGITEGRNGKGVIYVWASGNGGRRQDNCNCDGYTGSIYTISISSASEHQQSPWYAERCPSTMATTYSSGAYQDQKVTTTDLYDSCTDDHTGTSASAPLAAGIFALVLEANPQLTWRDMQHLIAWTSEYAPLANNHGWTTNGAGIKVTILDDGLEWNNSDIMANYDPKASYDLNDNDEDPSPRYDLTNENKHGTRCAGEIAMIANNSICGVGIAYNAKIGGIRMLDGHVTDRIEAEAISFNHKYIDIYSASWGPNDDGRTVEGPGTLAAAAFIKGITEGRNGKGVIYVWASGNGGRRQDNCNCDGYTGSIYTISISSASEHQQSPWYAERCPSTMATTYSSGAYQDQKVTTTDLYDSCTDDHTGTSASAPLAAGIFALVLEANPQLTWRDMQHLIAWTSEYAPLANNHGWTTNGAGFKVCIQLFRKSLLFSK</sequence>
<dbReference type="InterPro" id="IPR034182">
    <property type="entry name" value="Kexin/furin"/>
</dbReference>
<keyword evidence="8" id="KW-0325">Glycoprotein</keyword>
<feature type="domain" description="Peptidase S8/S53" evidence="11">
    <location>
        <begin position="172"/>
        <end position="435"/>
    </location>
</feature>
<evidence type="ECO:0000256" key="1">
    <source>
        <dbReference type="ARBA" id="ARBA00005325"/>
    </source>
</evidence>
<dbReference type="GO" id="GO:0016486">
    <property type="term" value="P:peptide hormone processing"/>
    <property type="evidence" value="ECO:0007669"/>
    <property type="project" value="TreeGrafter"/>
</dbReference>
<reference evidence="13" key="1">
    <citation type="submission" date="2021-02" db="EMBL/GenBank/DDBJ databases">
        <authorList>
            <person name="Nowell W R."/>
        </authorList>
    </citation>
    <scope>NUCLEOTIDE SEQUENCE</scope>
</reference>
<evidence type="ECO:0000313" key="13">
    <source>
        <dbReference type="EMBL" id="CAF1234863.1"/>
    </source>
</evidence>
<evidence type="ECO:0000256" key="10">
    <source>
        <dbReference type="PROSITE-ProRule" id="PRU01240"/>
    </source>
</evidence>
<dbReference type="Proteomes" id="UP000663891">
    <property type="component" value="Unassembled WGS sequence"/>
</dbReference>
<evidence type="ECO:0000256" key="9">
    <source>
        <dbReference type="PIRSR" id="PIRSR615500-1"/>
    </source>
</evidence>
<protein>
    <submittedName>
        <fullName evidence="13">Uncharacterized protein</fullName>
    </submittedName>
</protein>
<keyword evidence="3" id="KW-0165">Cleavage on pair of basic residues</keyword>
<dbReference type="FunFam" id="3.40.50.200:FF:000001">
    <property type="entry name" value="Furin 2, isoform B"/>
    <property type="match status" value="2"/>
</dbReference>
<keyword evidence="7" id="KW-0865">Zymogen</keyword>
<dbReference type="InterPro" id="IPR022398">
    <property type="entry name" value="Peptidase_S8_His-AS"/>
</dbReference>
<organism evidence="13 14">
    <name type="scientific">Adineta steineri</name>
    <dbReference type="NCBI Taxonomy" id="433720"/>
    <lineage>
        <taxon>Eukaryota</taxon>
        <taxon>Metazoa</taxon>
        <taxon>Spiralia</taxon>
        <taxon>Gnathifera</taxon>
        <taxon>Rotifera</taxon>
        <taxon>Eurotatoria</taxon>
        <taxon>Bdelloidea</taxon>
        <taxon>Adinetida</taxon>
        <taxon>Adinetidae</taxon>
        <taxon>Adineta</taxon>
    </lineage>
</organism>
<dbReference type="PROSITE" id="PS00137">
    <property type="entry name" value="SUBTILASE_HIS"/>
    <property type="match status" value="2"/>
</dbReference>
<dbReference type="GO" id="GO:0005615">
    <property type="term" value="C:extracellular space"/>
    <property type="evidence" value="ECO:0007669"/>
    <property type="project" value="TreeGrafter"/>
</dbReference>
<dbReference type="PANTHER" id="PTHR42884">
    <property type="entry name" value="PROPROTEIN CONVERTASE SUBTILISIN/KEXIN-RELATED"/>
    <property type="match status" value="1"/>
</dbReference>
<dbReference type="PANTHER" id="PTHR42884:SF14">
    <property type="entry name" value="NEUROENDOCRINE CONVERTASE 1"/>
    <property type="match status" value="1"/>
</dbReference>
<feature type="active site" description="Charge relay system" evidence="9 10">
    <location>
        <position position="222"/>
    </location>
</feature>
<dbReference type="AlphaFoldDB" id="A0A814YYD3"/>
<keyword evidence="6 10" id="KW-0720">Serine protease</keyword>
<evidence type="ECO:0000256" key="8">
    <source>
        <dbReference type="ARBA" id="ARBA00023180"/>
    </source>
</evidence>
<feature type="active site" description="Charge relay system" evidence="9 10">
    <location>
        <position position="181"/>
    </location>
</feature>
<keyword evidence="5 10" id="KW-0378">Hydrolase</keyword>
<dbReference type="CDD" id="cd04059">
    <property type="entry name" value="Peptidases_S8_Protein_convertases_Kexins_Furin-like"/>
    <property type="match status" value="2"/>
</dbReference>
<evidence type="ECO:0000313" key="14">
    <source>
        <dbReference type="Proteomes" id="UP000663891"/>
    </source>
</evidence>
<feature type="active site" description="Charge relay system" evidence="10">
    <location>
        <position position="494"/>
    </location>
</feature>
<dbReference type="Gene3D" id="3.30.70.850">
    <property type="entry name" value="Peptidase S8, pro-domain"/>
    <property type="match status" value="1"/>
</dbReference>
<evidence type="ECO:0000256" key="3">
    <source>
        <dbReference type="ARBA" id="ARBA00022685"/>
    </source>
</evidence>
<keyword evidence="4" id="KW-0732">Signal</keyword>
<evidence type="ECO:0000259" key="11">
    <source>
        <dbReference type="Pfam" id="PF00082"/>
    </source>
</evidence>
<accession>A0A814YYD3</accession>
<keyword evidence="2 10" id="KW-0645">Protease</keyword>
<dbReference type="SUPFAM" id="SSF52743">
    <property type="entry name" value="Subtilisin-like"/>
    <property type="match status" value="2"/>
</dbReference>
<evidence type="ECO:0000256" key="7">
    <source>
        <dbReference type="ARBA" id="ARBA00023145"/>
    </source>
</evidence>
<dbReference type="SUPFAM" id="SSF54897">
    <property type="entry name" value="Protease propeptides/inhibitors"/>
    <property type="match status" value="1"/>
</dbReference>
<dbReference type="GO" id="GO:0004252">
    <property type="term" value="F:serine-type endopeptidase activity"/>
    <property type="evidence" value="ECO:0007669"/>
    <property type="project" value="UniProtKB-UniRule"/>
</dbReference>
<evidence type="ECO:0000256" key="4">
    <source>
        <dbReference type="ARBA" id="ARBA00022729"/>
    </source>
</evidence>
<feature type="domain" description="Peptidase S8/S53" evidence="11">
    <location>
        <begin position="444"/>
        <end position="707"/>
    </location>
</feature>
<dbReference type="OrthoDB" id="300641at2759"/>
<dbReference type="Pfam" id="PF16470">
    <property type="entry name" value="S8_pro-domain"/>
    <property type="match status" value="1"/>
</dbReference>
<dbReference type="InterPro" id="IPR000209">
    <property type="entry name" value="Peptidase_S8/S53_dom"/>
</dbReference>
<dbReference type="Gene3D" id="3.40.50.200">
    <property type="entry name" value="Peptidase S8/S53 domain"/>
    <property type="match status" value="2"/>
</dbReference>
<evidence type="ECO:0000256" key="2">
    <source>
        <dbReference type="ARBA" id="ARBA00022670"/>
    </source>
</evidence>
<evidence type="ECO:0000256" key="5">
    <source>
        <dbReference type="ARBA" id="ARBA00022801"/>
    </source>
</evidence>
<comment type="caution">
    <text evidence="13">The sequence shown here is derived from an EMBL/GenBank/DDBJ whole genome shotgun (WGS) entry which is preliminary data.</text>
</comment>
<feature type="domain" description="Peptidase S8 pro-domain" evidence="12">
    <location>
        <begin position="41"/>
        <end position="115"/>
    </location>
</feature>
<dbReference type="GO" id="GO:0043005">
    <property type="term" value="C:neuron projection"/>
    <property type="evidence" value="ECO:0007669"/>
    <property type="project" value="TreeGrafter"/>
</dbReference>
<dbReference type="InterPro" id="IPR032815">
    <property type="entry name" value="S8_pro-domain"/>
</dbReference>
<name>A0A814YYD3_9BILA</name>
<dbReference type="InterPro" id="IPR038466">
    <property type="entry name" value="S8_pro-domain_sf"/>
</dbReference>
<dbReference type="PROSITE" id="PS00136">
    <property type="entry name" value="SUBTILASE_ASP"/>
    <property type="match status" value="2"/>
</dbReference>
<dbReference type="InterPro" id="IPR023828">
    <property type="entry name" value="Peptidase_S8_Ser-AS"/>
</dbReference>
<comment type="similarity">
    <text evidence="1">Belongs to the peptidase S8 family. Furin subfamily.</text>
</comment>
<feature type="active site" description="Charge relay system" evidence="9 10">
    <location>
        <position position="396"/>
    </location>
</feature>
<dbReference type="PROSITE" id="PS51892">
    <property type="entry name" value="SUBTILASE"/>
    <property type="match status" value="2"/>
</dbReference>
<feature type="active site" description="Charge relay system" evidence="10">
    <location>
        <position position="453"/>
    </location>
</feature>
<dbReference type="InterPro" id="IPR023827">
    <property type="entry name" value="Peptidase_S8_Asp-AS"/>
</dbReference>
<dbReference type="PRINTS" id="PR00723">
    <property type="entry name" value="SUBTILISIN"/>
</dbReference>
<evidence type="ECO:0000259" key="12">
    <source>
        <dbReference type="Pfam" id="PF16470"/>
    </source>
</evidence>
<dbReference type="InterPro" id="IPR036852">
    <property type="entry name" value="Peptidase_S8/S53_dom_sf"/>
</dbReference>
<feature type="active site" description="Charge relay system" evidence="10">
    <location>
        <position position="668"/>
    </location>
</feature>
<dbReference type="EMBL" id="CAJNON010000386">
    <property type="protein sequence ID" value="CAF1234863.1"/>
    <property type="molecule type" value="Genomic_DNA"/>
</dbReference>
<evidence type="ECO:0000256" key="6">
    <source>
        <dbReference type="ARBA" id="ARBA00022825"/>
    </source>
</evidence>